<dbReference type="STRING" id="56646.A0A2L2TJJ7"/>
<dbReference type="InterPro" id="IPR036861">
    <property type="entry name" value="Endochitinase-like_sf"/>
</dbReference>
<feature type="disulfide bond" evidence="4">
    <location>
        <begin position="393"/>
        <end position="405"/>
    </location>
</feature>
<comment type="similarity">
    <text evidence="1">Belongs to the glycosyl hydrolase 18 family. Chitinase class V subfamily.</text>
</comment>
<accession>A0A2L2TJJ7</accession>
<feature type="disulfide bond" evidence="4">
    <location>
        <begin position="348"/>
        <end position="360"/>
    </location>
</feature>
<comment type="caution">
    <text evidence="4">Lacks conserved residue(s) required for the propagation of feature annotation.</text>
</comment>
<feature type="compositionally biased region" description="Pro residues" evidence="5">
    <location>
        <begin position="1077"/>
        <end position="1095"/>
    </location>
</feature>
<dbReference type="InterPro" id="IPR017853">
    <property type="entry name" value="GH"/>
</dbReference>
<organism evidence="9 10">
    <name type="scientific">Fusarium venenatum</name>
    <dbReference type="NCBI Taxonomy" id="56646"/>
    <lineage>
        <taxon>Eukaryota</taxon>
        <taxon>Fungi</taxon>
        <taxon>Dikarya</taxon>
        <taxon>Ascomycota</taxon>
        <taxon>Pezizomycotina</taxon>
        <taxon>Sordariomycetes</taxon>
        <taxon>Hypocreomycetidae</taxon>
        <taxon>Hypocreales</taxon>
        <taxon>Nectriaceae</taxon>
        <taxon>Fusarium</taxon>
    </lineage>
</organism>
<dbReference type="Gene3D" id="3.20.20.80">
    <property type="entry name" value="Glycosidases"/>
    <property type="match status" value="1"/>
</dbReference>
<dbReference type="PANTHER" id="PTHR11177">
    <property type="entry name" value="CHITINASE"/>
    <property type="match status" value="1"/>
</dbReference>
<feature type="region of interest" description="Disordered" evidence="5">
    <location>
        <begin position="108"/>
        <end position="160"/>
    </location>
</feature>
<dbReference type="Gene3D" id="3.10.50.10">
    <property type="match status" value="1"/>
</dbReference>
<dbReference type="EMBL" id="LN649230">
    <property type="protein sequence ID" value="CEI63226.1"/>
    <property type="molecule type" value="Genomic_DNA"/>
</dbReference>
<name>A0A2L2TJJ7_9HYPO</name>
<evidence type="ECO:0000256" key="4">
    <source>
        <dbReference type="PROSITE-ProRule" id="PRU00261"/>
    </source>
</evidence>
<evidence type="ECO:0000313" key="9">
    <source>
        <dbReference type="EMBL" id="CEI63226.1"/>
    </source>
</evidence>
<feature type="disulfide bond" evidence="4">
    <location>
        <begin position="372"/>
        <end position="376"/>
    </location>
</feature>
<feature type="disulfide bond" evidence="4">
    <location>
        <begin position="398"/>
        <end position="412"/>
    </location>
</feature>
<dbReference type="InterPro" id="IPR018371">
    <property type="entry name" value="Chitin-binding_1_CS"/>
</dbReference>
<evidence type="ECO:0000259" key="8">
    <source>
        <dbReference type="PROSITE" id="PS51910"/>
    </source>
</evidence>
<feature type="region of interest" description="Disordered" evidence="5">
    <location>
        <begin position="66"/>
        <end position="92"/>
    </location>
</feature>
<dbReference type="CDD" id="cd00035">
    <property type="entry name" value="ChtBD1"/>
    <property type="match status" value="1"/>
</dbReference>
<feature type="region of interest" description="Disordered" evidence="5">
    <location>
        <begin position="923"/>
        <end position="964"/>
    </location>
</feature>
<keyword evidence="3 4" id="KW-0147">Chitin-binding</keyword>
<dbReference type="AlphaFoldDB" id="A0A2L2TJJ7"/>
<keyword evidence="4" id="KW-1015">Disulfide bond</keyword>
<dbReference type="Gene3D" id="3.30.60.10">
    <property type="entry name" value="Endochitinase-like"/>
    <property type="match status" value="1"/>
</dbReference>
<dbReference type="SUPFAM" id="SSF51445">
    <property type="entry name" value="(Trans)glycosidases"/>
    <property type="match status" value="1"/>
</dbReference>
<evidence type="ECO:0000256" key="5">
    <source>
        <dbReference type="SAM" id="MobiDB-lite"/>
    </source>
</evidence>
<feature type="disulfide bond" evidence="4">
    <location>
        <begin position="353"/>
        <end position="367"/>
    </location>
</feature>
<feature type="domain" description="Chitin-binding type-1" evidence="7">
    <location>
        <begin position="339"/>
        <end position="378"/>
    </location>
</feature>
<dbReference type="GO" id="GO:0008061">
    <property type="term" value="F:chitin binding"/>
    <property type="evidence" value="ECO:0007669"/>
    <property type="project" value="UniProtKB-UniRule"/>
</dbReference>
<evidence type="ECO:0000256" key="3">
    <source>
        <dbReference type="ARBA" id="ARBA00022669"/>
    </source>
</evidence>
<dbReference type="GO" id="GO:0005975">
    <property type="term" value="P:carbohydrate metabolic process"/>
    <property type="evidence" value="ECO:0007669"/>
    <property type="project" value="InterPro"/>
</dbReference>
<evidence type="ECO:0000313" key="10">
    <source>
        <dbReference type="Proteomes" id="UP000245910"/>
    </source>
</evidence>
<dbReference type="SUPFAM" id="SSF54556">
    <property type="entry name" value="Chitinase insertion domain"/>
    <property type="match status" value="1"/>
</dbReference>
<dbReference type="InterPro" id="IPR050314">
    <property type="entry name" value="Glycosyl_Hydrlase_18"/>
</dbReference>
<dbReference type="SUPFAM" id="SSF57016">
    <property type="entry name" value="Plant lectins/antimicrobial peptides"/>
    <property type="match status" value="1"/>
</dbReference>
<feature type="compositionally biased region" description="Low complexity" evidence="5">
    <location>
        <begin position="67"/>
        <end position="92"/>
    </location>
</feature>
<dbReference type="InterPro" id="IPR011583">
    <property type="entry name" value="Chitinase_II/V-like_cat"/>
</dbReference>
<keyword evidence="10" id="KW-1185">Reference proteome</keyword>
<dbReference type="PROSITE" id="PS50941">
    <property type="entry name" value="CHIT_BIND_I_2"/>
    <property type="match status" value="2"/>
</dbReference>
<feature type="chain" id="PRO_5014875901" description="chitinase" evidence="6">
    <location>
        <begin position="23"/>
        <end position="1229"/>
    </location>
</feature>
<protein>
    <recommendedName>
        <fullName evidence="2">chitinase</fullName>
        <ecNumber evidence="2">3.2.1.14</ecNumber>
    </recommendedName>
</protein>
<evidence type="ECO:0000256" key="6">
    <source>
        <dbReference type="SAM" id="SignalP"/>
    </source>
</evidence>
<reference evidence="10" key="1">
    <citation type="submission" date="2014-10" db="EMBL/GenBank/DDBJ databases">
        <authorList>
            <person name="King R."/>
        </authorList>
    </citation>
    <scope>NUCLEOTIDE SEQUENCE [LARGE SCALE GENOMIC DNA]</scope>
    <source>
        <strain evidence="10">A3/5</strain>
    </source>
</reference>
<dbReference type="PROSITE" id="PS51910">
    <property type="entry name" value="GH18_2"/>
    <property type="match status" value="1"/>
</dbReference>
<dbReference type="PROSITE" id="PS00026">
    <property type="entry name" value="CHIT_BIND_I_1"/>
    <property type="match status" value="1"/>
</dbReference>
<dbReference type="GO" id="GO:0008843">
    <property type="term" value="F:endochitinase activity"/>
    <property type="evidence" value="ECO:0007669"/>
    <property type="project" value="UniProtKB-EC"/>
</dbReference>
<evidence type="ECO:0000256" key="2">
    <source>
        <dbReference type="ARBA" id="ARBA00012729"/>
    </source>
</evidence>
<sequence length="1229" mass="135533">MFVLFSSPGLLFLLLLLRLVQAQVSTNKHGIPTLVYNCAKVPALCQNVNKLYPLETTVHVLPSANTAHSAPSASSDHSAPLATTNAPPATVTGLHTIQGTQTYIQLHLDRDTEKKNKRRSKACPGSWRQTHPCPESNQPETVPKGAILGDGSFPPARWNPNNILPGENGYNRIANAAGQYSGMMWTCDEFPFARDNAVDAPLKPMKKKDVEGIWRFHFYTQFDADAGSAALVVRYYDARGNQRDKGYMKRALNGPHIEESIVQIDHGFHNNGTVEVKHKPLFKDEYKLLRRSWDQHLPGNCSAVGPEEGILKRSIGQMLSRGDDGTVDMTGRMNRRQSEQQCDYETPCPDGSCCNNMGHCGYGEEACGENVCVSNCDAKAECGKDSLDGSYSCPLNVCCSTHGYCGVGDEFCQAGNQDDSCQEGFGSCTRIEPPSCQGASTLVRSIGYYNFANLRFRQCNRITPKQIRTEGFTHLYGAFAAIDPDTFAVKPWHEDDLELYKEFTGLKNKGLETWIAIGDRNVFHTVPTRTSFSYLSATPAGRSQFITYLTSFLDEHGFQGVDRFWQYPGVPGRGGRWEDVSNYVSLLKDMRAAFGNNYGISVVIPPTYRYLRWFQLKEIEKYVDHMSILTFDLHGPWDEHMQFGRVILGHTNIPEIANLTLPLYYAGVDPGKVNLGLSYYGRGYTVSDSNCNGIFCEWSGPSRPTPCTNEGGVMSLEEIERMVEEEPGMEPTFVSGDLMMELKFGNQWIGYDNNDTIAYKKGWASGRCFGGTTVWSVDEYSGSGSGDTPDDLIYGGSDDSGGGQGVRSGMIYIDPEIWEGEQPEVNCQPPCTMVLPPSSLETPVELTFPPYETSLDVAWNGTDGWHSTIQKTILTPPVVTVTAVDVWHITIREDLTNLTDVWSTFTITPSVKVPPFIITNTVPETTNDGATQPPGTRTITAPPYPWTNTKPATEPQTSGTSDDNVLPLLFPVVTWRPGKPGPRCKMDCGKPCRVFCDHPCLLDYPDGGRDFPDPQNPNPPRRPVPPNPPIPDPTNVPTPGVPENEEDQENERQCALEFGLPLPTWRNPATTTSVKPMPAPPRPSPKPNPKPPSPNPQTEEVHCYNDGASIDHALAIEALESFCDRFEGQVLDATKPGTERTLQCKHGVGCLSIFGCSVDVVMSVTVINGCRFTIGNKGSKSECGRNLRRMIDECDTSDTRYKQGGTMTSNCAIWRFDPMYPGGGPSSFC</sequence>
<dbReference type="Proteomes" id="UP000245910">
    <property type="component" value="Chromosome II"/>
</dbReference>
<feature type="signal peptide" evidence="6">
    <location>
        <begin position="1"/>
        <end position="22"/>
    </location>
</feature>
<dbReference type="Pfam" id="PF00704">
    <property type="entry name" value="Glyco_hydro_18"/>
    <property type="match status" value="1"/>
</dbReference>
<feature type="compositionally biased region" description="Pro residues" evidence="5">
    <location>
        <begin position="1014"/>
        <end position="1040"/>
    </location>
</feature>
<dbReference type="InterPro" id="IPR029070">
    <property type="entry name" value="Chitinase_insertion_sf"/>
</dbReference>
<feature type="compositionally biased region" description="Polar residues" evidence="5">
    <location>
        <begin position="923"/>
        <end position="939"/>
    </location>
</feature>
<dbReference type="PANTHER" id="PTHR11177:SF333">
    <property type="entry name" value="CHITINASE"/>
    <property type="match status" value="1"/>
</dbReference>
<proteinExistence type="inferred from homology"/>
<evidence type="ECO:0000256" key="1">
    <source>
        <dbReference type="ARBA" id="ARBA00008682"/>
    </source>
</evidence>
<keyword evidence="6" id="KW-0732">Signal</keyword>
<feature type="compositionally biased region" description="Polar residues" evidence="5">
    <location>
        <begin position="946"/>
        <end position="963"/>
    </location>
</feature>
<dbReference type="SMART" id="SM00270">
    <property type="entry name" value="ChtBD1"/>
    <property type="match status" value="2"/>
</dbReference>
<dbReference type="Pfam" id="PF00187">
    <property type="entry name" value="Chitin_bind_1"/>
    <property type="match status" value="1"/>
</dbReference>
<dbReference type="InterPro" id="IPR001223">
    <property type="entry name" value="Glyco_hydro18_cat"/>
</dbReference>
<feature type="region of interest" description="Disordered" evidence="5">
    <location>
        <begin position="1007"/>
        <end position="1101"/>
    </location>
</feature>
<dbReference type="InterPro" id="IPR001002">
    <property type="entry name" value="Chitin-bd_1"/>
</dbReference>
<feature type="domain" description="GH18" evidence="8">
    <location>
        <begin position="443"/>
        <end position="803"/>
    </location>
</feature>
<dbReference type="SMART" id="SM00636">
    <property type="entry name" value="Glyco_18"/>
    <property type="match status" value="1"/>
</dbReference>
<evidence type="ECO:0000259" key="7">
    <source>
        <dbReference type="PROSITE" id="PS50941"/>
    </source>
</evidence>
<feature type="domain" description="Chitin-binding type-1" evidence="7">
    <location>
        <begin position="379"/>
        <end position="430"/>
    </location>
</feature>
<dbReference type="EC" id="3.2.1.14" evidence="2"/>